<dbReference type="EMBL" id="AGNL01016731">
    <property type="protein sequence ID" value="EJK64881.1"/>
    <property type="molecule type" value="Genomic_DNA"/>
</dbReference>
<feature type="compositionally biased region" description="Low complexity" evidence="1">
    <location>
        <begin position="370"/>
        <end position="388"/>
    </location>
</feature>
<dbReference type="Proteomes" id="UP000266841">
    <property type="component" value="Unassembled WGS sequence"/>
</dbReference>
<keyword evidence="2" id="KW-0812">Transmembrane</keyword>
<evidence type="ECO:0000256" key="2">
    <source>
        <dbReference type="SAM" id="Phobius"/>
    </source>
</evidence>
<evidence type="ECO:0000313" key="3">
    <source>
        <dbReference type="EMBL" id="EJK64881.1"/>
    </source>
</evidence>
<evidence type="ECO:0000313" key="4">
    <source>
        <dbReference type="Proteomes" id="UP000266841"/>
    </source>
</evidence>
<keyword evidence="2" id="KW-1133">Transmembrane helix</keyword>
<protein>
    <recommendedName>
        <fullName evidence="5">Transmembrane protein</fullName>
    </recommendedName>
</protein>
<feature type="compositionally biased region" description="Basic residues" evidence="1">
    <location>
        <begin position="280"/>
        <end position="296"/>
    </location>
</feature>
<name>K0SV20_THAOC</name>
<feature type="region of interest" description="Disordered" evidence="1">
    <location>
        <begin position="345"/>
        <end position="388"/>
    </location>
</feature>
<evidence type="ECO:0000256" key="1">
    <source>
        <dbReference type="SAM" id="MobiDB-lite"/>
    </source>
</evidence>
<feature type="compositionally biased region" description="Basic and acidic residues" evidence="1">
    <location>
        <begin position="515"/>
        <end position="528"/>
    </location>
</feature>
<feature type="region of interest" description="Disordered" evidence="1">
    <location>
        <begin position="244"/>
        <end position="296"/>
    </location>
</feature>
<comment type="caution">
    <text evidence="3">The sequence shown here is derived from an EMBL/GenBank/DDBJ whole genome shotgun (WGS) entry which is preliminary data.</text>
</comment>
<gene>
    <name evidence="3" type="ORF">THAOC_14334</name>
</gene>
<feature type="transmembrane region" description="Helical" evidence="2">
    <location>
        <begin position="98"/>
        <end position="117"/>
    </location>
</feature>
<feature type="region of interest" description="Disordered" evidence="1">
    <location>
        <begin position="39"/>
        <end position="58"/>
    </location>
</feature>
<proteinExistence type="predicted"/>
<organism evidence="3 4">
    <name type="scientific">Thalassiosira oceanica</name>
    <name type="common">Marine diatom</name>
    <dbReference type="NCBI Taxonomy" id="159749"/>
    <lineage>
        <taxon>Eukaryota</taxon>
        <taxon>Sar</taxon>
        <taxon>Stramenopiles</taxon>
        <taxon>Ochrophyta</taxon>
        <taxon>Bacillariophyta</taxon>
        <taxon>Coscinodiscophyceae</taxon>
        <taxon>Thalassiosirophycidae</taxon>
        <taxon>Thalassiosirales</taxon>
        <taxon>Thalassiosiraceae</taxon>
        <taxon>Thalassiosira</taxon>
    </lineage>
</organism>
<reference evidence="3 4" key="1">
    <citation type="journal article" date="2012" name="Genome Biol.">
        <title>Genome and low-iron response of an oceanic diatom adapted to chronic iron limitation.</title>
        <authorList>
            <person name="Lommer M."/>
            <person name="Specht M."/>
            <person name="Roy A.S."/>
            <person name="Kraemer L."/>
            <person name="Andreson R."/>
            <person name="Gutowska M.A."/>
            <person name="Wolf J."/>
            <person name="Bergner S.V."/>
            <person name="Schilhabel M.B."/>
            <person name="Klostermeier U.C."/>
            <person name="Beiko R.G."/>
            <person name="Rosenstiel P."/>
            <person name="Hippler M."/>
            <person name="Laroche J."/>
        </authorList>
    </citation>
    <scope>NUCLEOTIDE SEQUENCE [LARGE SCALE GENOMIC DNA]</scope>
    <source>
        <strain evidence="3 4">CCMP1005</strain>
    </source>
</reference>
<dbReference type="AlphaFoldDB" id="K0SV20"/>
<sequence length="616" mass="66440">MRSSIYAIVVAASLLAVSIPSRKVFVSAQNVAGKMSVKIAPDGHGGGNKSSLSSRRRRRPFWKRRTIDAEDASCDGESSPAWETTRRFIERLKKMERGMGTLILSTLSLLVVYVSSWKNRRKSNESIGITQDNVVQEAEELVCDTPEKLYSGSLQSIEIGFEDISMRPVPEPGHLRRAGLSQSWPEPVPLRFLREYPRAGIKRHNGQLARPSSVGRSADRREIPCTECANEGELIKAAKEACGSGDTNITMEDDVREKGGSDAPPARGVSMSSSADPSKRKPKRSKKDLKKLRKKQERAVAAAKKAAQEAAGAVATSAAVLSENDTEVVAPNLANDGVSAASSTAIRSSPAPVDGAAPEVEAEGDGIHDSNVSASNSSSATAAGTRTLSALNSSASKSVAVFSYEVAAKNHQSQERQYDGELNEIDEEHDNERGTKRGALGSPRRTIGGQHILHPSPSMEQRMSKKPAAEPLRAADESPLKYLAETGDEDQPRIPLGTLDKAPDQRSRRISHSPLDIRKPSSSEKFPGDKLGVTPSPDKVLSREEQAEAMKEMVFSLDESCQKLFLQSVLSDPRATAVLPSSAATYFEEETRRARADSLGANDLDEGGHGPWPSLS</sequence>
<feature type="region of interest" description="Disordered" evidence="1">
    <location>
        <begin position="409"/>
        <end position="539"/>
    </location>
</feature>
<evidence type="ECO:0008006" key="5">
    <source>
        <dbReference type="Google" id="ProtNLM"/>
    </source>
</evidence>
<accession>K0SV20</accession>
<keyword evidence="2" id="KW-0472">Membrane</keyword>
<feature type="region of interest" description="Disordered" evidence="1">
    <location>
        <begin position="588"/>
        <end position="616"/>
    </location>
</feature>
<keyword evidence="4" id="KW-1185">Reference proteome</keyword>